<keyword evidence="1" id="KW-0732">Signal</keyword>
<evidence type="ECO:0000256" key="1">
    <source>
        <dbReference type="SAM" id="SignalP"/>
    </source>
</evidence>
<feature type="signal peptide" evidence="1">
    <location>
        <begin position="1"/>
        <end position="22"/>
    </location>
</feature>
<reference evidence="2 3" key="1">
    <citation type="submission" date="2019-02" db="EMBL/GenBank/DDBJ databases">
        <title>WGS of Pseudoxanthomonas species novum from clinical isolates.</title>
        <authorList>
            <person name="Bernier A.-M."/>
            <person name="Bernard K."/>
            <person name="Vachon A."/>
        </authorList>
    </citation>
    <scope>NUCLEOTIDE SEQUENCE [LARGE SCALE GENOMIC DNA]</scope>
    <source>
        <strain evidence="2 3">NML140781</strain>
    </source>
</reference>
<name>A0A4Q8LNB0_9GAMM</name>
<dbReference type="EMBL" id="SHMF01000005">
    <property type="protein sequence ID" value="TAA32379.1"/>
    <property type="molecule type" value="Genomic_DNA"/>
</dbReference>
<proteinExistence type="predicted"/>
<comment type="caution">
    <text evidence="2">The sequence shown here is derived from an EMBL/GenBank/DDBJ whole genome shotgun (WGS) entry which is preliminary data.</text>
</comment>
<dbReference type="AlphaFoldDB" id="A0A4Q8LNB0"/>
<dbReference type="Proteomes" id="UP000292087">
    <property type="component" value="Unassembled WGS sequence"/>
</dbReference>
<protein>
    <submittedName>
        <fullName evidence="2">Energy transducer TonB</fullName>
    </submittedName>
</protein>
<accession>A0A4Q8LNB0</accession>
<evidence type="ECO:0000313" key="2">
    <source>
        <dbReference type="EMBL" id="TAA32379.1"/>
    </source>
</evidence>
<evidence type="ECO:0000313" key="3">
    <source>
        <dbReference type="Proteomes" id="UP000292087"/>
    </source>
</evidence>
<dbReference type="RefSeq" id="WP_130524741.1">
    <property type="nucleotide sequence ID" value="NZ_SHLZ01000006.1"/>
</dbReference>
<dbReference type="SUPFAM" id="SSF74653">
    <property type="entry name" value="TolA/TonB C-terminal domain"/>
    <property type="match status" value="1"/>
</dbReference>
<organism evidence="2 3">
    <name type="scientific">Pseudoxanthomonas winnipegensis</name>
    <dbReference type="NCBI Taxonomy" id="2480810"/>
    <lineage>
        <taxon>Bacteria</taxon>
        <taxon>Pseudomonadati</taxon>
        <taxon>Pseudomonadota</taxon>
        <taxon>Gammaproteobacteria</taxon>
        <taxon>Lysobacterales</taxon>
        <taxon>Lysobacteraceae</taxon>
        <taxon>Pseudoxanthomonas</taxon>
    </lineage>
</organism>
<gene>
    <name evidence="2" type="ORF">EA656_17425</name>
</gene>
<feature type="chain" id="PRO_5020390486" evidence="1">
    <location>
        <begin position="23"/>
        <end position="290"/>
    </location>
</feature>
<dbReference type="Gene3D" id="3.30.1150.10">
    <property type="match status" value="1"/>
</dbReference>
<sequence length="290" mass="31699">MRITVRLAAFLCSALLATVGNAAFAQTRGEVRDTLESSLVVTGDIRIASDGKVKAFQIDRPDKLSGDVTQLIDRAVPSWEFEPILVAGKPAEVRSRMRIRLVAYKREDGNYVLSIRSASFTGDQDEEVDATWLKQQKMPPPAYPAVAAASHVSGTVFLLIKVGADGKVQQAFAEQTNLRVLANGREMARWRKVLEQSAIAATRAWQFTPSANDPKHPEGGWTSRVPIDYSLARQRPGYGTWEPYIPGPHMPAPWLRPELARAQDVDAAQSGTLAPVGEGAIRLRTDLGQG</sequence>